<evidence type="ECO:0000256" key="5">
    <source>
        <dbReference type="ARBA" id="ARBA00022989"/>
    </source>
</evidence>
<dbReference type="PANTHER" id="PTHR42709">
    <property type="entry name" value="ALKALINE PHOSPHATASE LIKE PROTEIN"/>
    <property type="match status" value="1"/>
</dbReference>
<evidence type="ECO:0000256" key="7">
    <source>
        <dbReference type="SAM" id="Phobius"/>
    </source>
</evidence>
<comment type="similarity">
    <text evidence="2">Belongs to the DedA family.</text>
</comment>
<evidence type="ECO:0000313" key="9">
    <source>
        <dbReference type="EMBL" id="MFD1834784.1"/>
    </source>
</evidence>
<feature type="transmembrane region" description="Helical" evidence="7">
    <location>
        <begin position="136"/>
        <end position="161"/>
    </location>
</feature>
<evidence type="ECO:0000256" key="1">
    <source>
        <dbReference type="ARBA" id="ARBA00004651"/>
    </source>
</evidence>
<dbReference type="InterPro" id="IPR032816">
    <property type="entry name" value="VTT_dom"/>
</dbReference>
<dbReference type="Proteomes" id="UP001597280">
    <property type="component" value="Unassembled WGS sequence"/>
</dbReference>
<organism evidence="9 10">
    <name type="scientific">Brachybacterium rhamnosum</name>
    <dbReference type="NCBI Taxonomy" id="173361"/>
    <lineage>
        <taxon>Bacteria</taxon>
        <taxon>Bacillati</taxon>
        <taxon>Actinomycetota</taxon>
        <taxon>Actinomycetes</taxon>
        <taxon>Micrococcales</taxon>
        <taxon>Dermabacteraceae</taxon>
        <taxon>Brachybacterium</taxon>
    </lineage>
</organism>
<dbReference type="EMBL" id="JBHUFL010000002">
    <property type="protein sequence ID" value="MFD1834784.1"/>
    <property type="molecule type" value="Genomic_DNA"/>
</dbReference>
<evidence type="ECO:0000256" key="4">
    <source>
        <dbReference type="ARBA" id="ARBA00022692"/>
    </source>
</evidence>
<dbReference type="Pfam" id="PF09335">
    <property type="entry name" value="VTT_dom"/>
    <property type="match status" value="1"/>
</dbReference>
<evidence type="ECO:0000256" key="6">
    <source>
        <dbReference type="ARBA" id="ARBA00023136"/>
    </source>
</evidence>
<gene>
    <name evidence="9" type="ORF">ACFSDA_06800</name>
</gene>
<proteinExistence type="inferred from homology"/>
<evidence type="ECO:0000256" key="3">
    <source>
        <dbReference type="ARBA" id="ARBA00022475"/>
    </source>
</evidence>
<reference evidence="10" key="1">
    <citation type="journal article" date="2019" name="Int. J. Syst. Evol. Microbiol.">
        <title>The Global Catalogue of Microorganisms (GCM) 10K type strain sequencing project: providing services to taxonomists for standard genome sequencing and annotation.</title>
        <authorList>
            <consortium name="The Broad Institute Genomics Platform"/>
            <consortium name="The Broad Institute Genome Sequencing Center for Infectious Disease"/>
            <person name="Wu L."/>
            <person name="Ma J."/>
        </authorList>
    </citation>
    <scope>NUCLEOTIDE SEQUENCE [LARGE SCALE GENOMIC DNA]</scope>
    <source>
        <strain evidence="10">JCM 11650</strain>
    </source>
</reference>
<keyword evidence="4 7" id="KW-0812">Transmembrane</keyword>
<comment type="subcellular location">
    <subcellularLocation>
        <location evidence="1">Cell membrane</location>
        <topology evidence="1">Multi-pass membrane protein</topology>
    </subcellularLocation>
</comment>
<feature type="transmembrane region" description="Helical" evidence="7">
    <location>
        <begin position="52"/>
        <end position="74"/>
    </location>
</feature>
<keyword evidence="10" id="KW-1185">Reference proteome</keyword>
<evidence type="ECO:0000256" key="2">
    <source>
        <dbReference type="ARBA" id="ARBA00010792"/>
    </source>
</evidence>
<sequence length="210" mass="22140">MDIAGFAIHLMELLGGPGIALVIAAEALFPPVPGEVLLPFAGVSAAADGQHVLVPIAWTTAGSVLGGLGVYAVGRTLGLERTRRLVRRLPLLEDKDVDMAVRFFDRHGFPAVALARFVPMVRTFISLPAGIERMPVALFALATGLGSGIWNAVFVVAGYLFGTAGGETLEAFVRIYSSIVAGIGILALLGLLTQRLRSRRRKDGPPTLEG</sequence>
<feature type="domain" description="VTT" evidence="8">
    <location>
        <begin position="32"/>
        <end position="159"/>
    </location>
</feature>
<feature type="transmembrane region" description="Helical" evidence="7">
    <location>
        <begin position="173"/>
        <end position="192"/>
    </location>
</feature>
<keyword evidence="5 7" id="KW-1133">Transmembrane helix</keyword>
<keyword evidence="3" id="KW-1003">Cell membrane</keyword>
<dbReference type="PANTHER" id="PTHR42709:SF6">
    <property type="entry name" value="UNDECAPRENYL PHOSPHATE TRANSPORTER A"/>
    <property type="match status" value="1"/>
</dbReference>
<evidence type="ECO:0000313" key="10">
    <source>
        <dbReference type="Proteomes" id="UP001597280"/>
    </source>
</evidence>
<protein>
    <submittedName>
        <fullName evidence="9">DedA family protein</fullName>
    </submittedName>
</protein>
<accession>A0ABW4PWV9</accession>
<name>A0ABW4PWV9_9MICO</name>
<dbReference type="InterPro" id="IPR051311">
    <property type="entry name" value="DedA_domain"/>
</dbReference>
<keyword evidence="6 7" id="KW-0472">Membrane</keyword>
<evidence type="ECO:0000259" key="8">
    <source>
        <dbReference type="Pfam" id="PF09335"/>
    </source>
</evidence>
<comment type="caution">
    <text evidence="9">The sequence shown here is derived from an EMBL/GenBank/DDBJ whole genome shotgun (WGS) entry which is preliminary data.</text>
</comment>
<feature type="transmembrane region" description="Helical" evidence="7">
    <location>
        <begin position="12"/>
        <end position="32"/>
    </location>
</feature>
<dbReference type="RefSeq" id="WP_343903996.1">
    <property type="nucleotide sequence ID" value="NZ_BAAAIS010000002.1"/>
</dbReference>